<keyword evidence="1" id="KW-0175">Coiled coil</keyword>
<dbReference type="SMART" id="SM01408">
    <property type="entry name" value="ING"/>
    <property type="match status" value="1"/>
</dbReference>
<gene>
    <name evidence="4" type="ORF">RS030_111715</name>
</gene>
<protein>
    <recommendedName>
        <fullName evidence="3">Inhibitor of growth protein N-terminal histone-binding domain-containing protein</fullName>
    </recommendedName>
</protein>
<sequence>MSDSLEVFMEDISLLPGWILRNLSLMREIDLKGTETLNKLEEKRSSYLKEIKSIDKSDMGVYNNNKLSEIKNLQKEIRALLREKLAISDQSIHFIRYDGDILRKYFEQLGETLVDSSVGIDHSNGTNYPGRISISDNYQIKNTNKTALSTEINLFSLNGTTSDRGIDCFSGNSSSNSRVVKSQPDNLAGSNSLSQLTVFNNEYHNKSKKRKTSINNTLSTSNTELLPKSPKNLSIEFPKIKSKAIHLIEKNNANFQACSICGGSELPNNRIVNCDSCSNNVHFSCLWVTDPNLCKGCFKKESVQLKSNYEIGYLVNINTPKSDQAKTSKISKKK</sequence>
<dbReference type="InterPro" id="IPR024610">
    <property type="entry name" value="ING_N_histone-binding"/>
</dbReference>
<dbReference type="Gene3D" id="3.30.40.10">
    <property type="entry name" value="Zinc/RING finger domain, C3HC4 (zinc finger)"/>
    <property type="match status" value="1"/>
</dbReference>
<organism evidence="4 5">
    <name type="scientific">Cryptosporidium xiaoi</name>
    <dbReference type="NCBI Taxonomy" id="659607"/>
    <lineage>
        <taxon>Eukaryota</taxon>
        <taxon>Sar</taxon>
        <taxon>Alveolata</taxon>
        <taxon>Apicomplexa</taxon>
        <taxon>Conoidasida</taxon>
        <taxon>Coccidia</taxon>
        <taxon>Eucoccidiorida</taxon>
        <taxon>Eimeriorina</taxon>
        <taxon>Cryptosporidiidae</taxon>
        <taxon>Cryptosporidium</taxon>
    </lineage>
</organism>
<evidence type="ECO:0000259" key="3">
    <source>
        <dbReference type="SMART" id="SM01408"/>
    </source>
</evidence>
<keyword evidence="5" id="KW-1185">Reference proteome</keyword>
<dbReference type="EMBL" id="JAWDEY010000002">
    <property type="protein sequence ID" value="KAK6590850.1"/>
    <property type="molecule type" value="Genomic_DNA"/>
</dbReference>
<dbReference type="Gene3D" id="6.10.140.1740">
    <property type="match status" value="1"/>
</dbReference>
<dbReference type="SUPFAM" id="SSF57903">
    <property type="entry name" value="FYVE/PHD zinc finger"/>
    <property type="match status" value="1"/>
</dbReference>
<evidence type="ECO:0000313" key="5">
    <source>
        <dbReference type="Proteomes" id="UP001311799"/>
    </source>
</evidence>
<dbReference type="Proteomes" id="UP001311799">
    <property type="component" value="Unassembled WGS sequence"/>
</dbReference>
<reference evidence="4 5" key="1">
    <citation type="submission" date="2023-10" db="EMBL/GenBank/DDBJ databases">
        <title>Comparative genomics analysis reveals potential genetic determinants of host preference in Cryptosporidium xiaoi.</title>
        <authorList>
            <person name="Xiao L."/>
            <person name="Li J."/>
        </authorList>
    </citation>
    <scope>NUCLEOTIDE SEQUENCE [LARGE SCALE GENOMIC DNA]</scope>
    <source>
        <strain evidence="4 5">52996</strain>
    </source>
</reference>
<dbReference type="AlphaFoldDB" id="A0AAV9Y1H6"/>
<feature type="coiled-coil region" evidence="1">
    <location>
        <begin position="37"/>
        <end position="90"/>
    </location>
</feature>
<evidence type="ECO:0000313" key="4">
    <source>
        <dbReference type="EMBL" id="KAK6590850.1"/>
    </source>
</evidence>
<proteinExistence type="predicted"/>
<dbReference type="CDD" id="cd16857">
    <property type="entry name" value="ING_ING1_2"/>
    <property type="match status" value="1"/>
</dbReference>
<feature type="region of interest" description="Disordered" evidence="2">
    <location>
        <begin position="205"/>
        <end position="225"/>
    </location>
</feature>
<evidence type="ECO:0000256" key="1">
    <source>
        <dbReference type="SAM" id="Coils"/>
    </source>
</evidence>
<feature type="compositionally biased region" description="Low complexity" evidence="2">
    <location>
        <begin position="213"/>
        <end position="225"/>
    </location>
</feature>
<name>A0AAV9Y1H6_9CRYT</name>
<feature type="domain" description="Inhibitor of growth protein N-terminal histone-binding" evidence="3">
    <location>
        <begin position="4"/>
        <end position="109"/>
    </location>
</feature>
<evidence type="ECO:0000256" key="2">
    <source>
        <dbReference type="SAM" id="MobiDB-lite"/>
    </source>
</evidence>
<dbReference type="InterPro" id="IPR013083">
    <property type="entry name" value="Znf_RING/FYVE/PHD"/>
</dbReference>
<dbReference type="Pfam" id="PF12998">
    <property type="entry name" value="ING"/>
    <property type="match status" value="1"/>
</dbReference>
<dbReference type="InterPro" id="IPR011011">
    <property type="entry name" value="Znf_FYVE_PHD"/>
</dbReference>
<comment type="caution">
    <text evidence="4">The sequence shown here is derived from an EMBL/GenBank/DDBJ whole genome shotgun (WGS) entry which is preliminary data.</text>
</comment>
<accession>A0AAV9Y1H6</accession>